<dbReference type="EMBL" id="CP135996">
    <property type="protein sequence ID" value="WOC32143.1"/>
    <property type="molecule type" value="Genomic_DNA"/>
</dbReference>
<dbReference type="PANTHER" id="PTHR43567">
    <property type="entry name" value="FLAVOREDOXIN-RELATED-RELATED"/>
    <property type="match status" value="1"/>
</dbReference>
<keyword evidence="4" id="KW-1185">Reference proteome</keyword>
<dbReference type="SUPFAM" id="SSF50475">
    <property type="entry name" value="FMN-binding split barrel"/>
    <property type="match status" value="1"/>
</dbReference>
<gene>
    <name evidence="3" type="ORF">PXC00_13280</name>
</gene>
<dbReference type="InterPro" id="IPR052174">
    <property type="entry name" value="Flavoredoxin"/>
</dbReference>
<protein>
    <submittedName>
        <fullName evidence="3">Flavin reductase</fullName>
    </submittedName>
</protein>
<dbReference type="Gene3D" id="2.30.110.10">
    <property type="entry name" value="Electron Transport, Fmn-binding Protein, Chain A"/>
    <property type="match status" value="1"/>
</dbReference>
<name>A0AA97H180_9FIRM</name>
<dbReference type="AlphaFoldDB" id="A0AA97H180"/>
<dbReference type="RefSeq" id="WP_275844202.1">
    <property type="nucleotide sequence ID" value="NZ_CP135996.1"/>
</dbReference>
<sequence>MKELTVESLPFAPFEKIGKDWMLISAGSPEKCSTMTASWGGLGIMWAKPVSAVVIRPQRHTLRFLEQNDTYTLSFFDEAHRGALNYCGSHSGGENAKIAAAGLTLVPDQNVPIFQEASLTLVCRKLYHQPLDPKGFADASLDSQFYAEHDYHILFVGEVCKAYEA</sequence>
<dbReference type="InterPro" id="IPR002563">
    <property type="entry name" value="Flavin_Rdtase-like_dom"/>
</dbReference>
<dbReference type="KEGG" id="carl:PXC00_13280"/>
<reference evidence="3 4" key="2">
    <citation type="submission" date="2024-06" db="EMBL/GenBank/DDBJ databases">
        <title>Caproicibacterium argilliputei sp. nov, a novel caproic acid producing anaerobic bacterium isolated from pit mud.</title>
        <authorList>
            <person name="Xia S."/>
        </authorList>
    </citation>
    <scope>NUCLEOTIDE SEQUENCE [LARGE SCALE GENOMIC DNA]</scope>
    <source>
        <strain evidence="3 4">ZCY20-5</strain>
    </source>
</reference>
<accession>A0AA97H180</accession>
<dbReference type="Pfam" id="PF01613">
    <property type="entry name" value="Flavin_Reduct"/>
    <property type="match status" value="1"/>
</dbReference>
<dbReference type="InterPro" id="IPR012349">
    <property type="entry name" value="Split_barrel_FMN-bd"/>
</dbReference>
<proteinExistence type="inferred from homology"/>
<dbReference type="GO" id="GO:0010181">
    <property type="term" value="F:FMN binding"/>
    <property type="evidence" value="ECO:0007669"/>
    <property type="project" value="InterPro"/>
</dbReference>
<feature type="domain" description="Flavin reductase like" evidence="2">
    <location>
        <begin position="22"/>
        <end position="163"/>
    </location>
</feature>
<dbReference type="PANTHER" id="PTHR43567:SF5">
    <property type="entry name" value="HYPOTHETICAL CYTOSOLIC PROTEIN"/>
    <property type="match status" value="1"/>
</dbReference>
<evidence type="ECO:0000313" key="4">
    <source>
        <dbReference type="Proteomes" id="UP001300604"/>
    </source>
</evidence>
<dbReference type="Proteomes" id="UP001300604">
    <property type="component" value="Chromosome"/>
</dbReference>
<dbReference type="GO" id="GO:0016646">
    <property type="term" value="F:oxidoreductase activity, acting on the CH-NH group of donors, NAD or NADP as acceptor"/>
    <property type="evidence" value="ECO:0007669"/>
    <property type="project" value="UniProtKB-ARBA"/>
</dbReference>
<evidence type="ECO:0000313" key="3">
    <source>
        <dbReference type="EMBL" id="WOC32143.1"/>
    </source>
</evidence>
<reference evidence="4" key="3">
    <citation type="submission" date="2024-06" db="EMBL/GenBank/DDBJ databases">
        <authorList>
            <person name="Zeng C."/>
        </authorList>
    </citation>
    <scope>NUCLEOTIDE SEQUENCE [LARGE SCALE GENOMIC DNA]</scope>
    <source>
        <strain evidence="4">ZCY20-5</strain>
    </source>
</reference>
<evidence type="ECO:0000259" key="2">
    <source>
        <dbReference type="Pfam" id="PF01613"/>
    </source>
</evidence>
<reference evidence="4" key="1">
    <citation type="submission" date="2024-06" db="EMBL/GenBank/DDBJ databases">
        <title>Caproicibacterium argilliputei sp. nov, a novel caproic acid producing anaerobic bacterium isolated from pit mud.</title>
        <authorList>
            <person name="Zeng C."/>
        </authorList>
    </citation>
    <scope>NUCLEOTIDE SEQUENCE [LARGE SCALE GENOMIC DNA]</scope>
    <source>
        <strain evidence="4">ZCY20-5</strain>
    </source>
</reference>
<evidence type="ECO:0000256" key="1">
    <source>
        <dbReference type="ARBA" id="ARBA00038054"/>
    </source>
</evidence>
<organism evidence="3 4">
    <name type="scientific">Caproicibacterium argilliputei</name>
    <dbReference type="NCBI Taxonomy" id="3030016"/>
    <lineage>
        <taxon>Bacteria</taxon>
        <taxon>Bacillati</taxon>
        <taxon>Bacillota</taxon>
        <taxon>Clostridia</taxon>
        <taxon>Eubacteriales</taxon>
        <taxon>Oscillospiraceae</taxon>
        <taxon>Caproicibacterium</taxon>
    </lineage>
</organism>
<comment type="similarity">
    <text evidence="1">Belongs to the flavoredoxin family.</text>
</comment>